<evidence type="ECO:0000259" key="2">
    <source>
        <dbReference type="Pfam" id="PF10135"/>
    </source>
</evidence>
<feature type="region of interest" description="Disordered" evidence="1">
    <location>
        <begin position="102"/>
        <end position="121"/>
    </location>
</feature>
<proteinExistence type="predicted"/>
<accession>A0A831U372</accession>
<keyword evidence="3" id="KW-0282">Flagellum</keyword>
<feature type="region of interest" description="Disordered" evidence="1">
    <location>
        <begin position="1"/>
        <end position="31"/>
    </location>
</feature>
<dbReference type="Pfam" id="PF10135">
    <property type="entry name" value="Rod-binding"/>
    <property type="match status" value="1"/>
</dbReference>
<organism evidence="3">
    <name type="scientific">Geobacter metallireducens</name>
    <dbReference type="NCBI Taxonomy" id="28232"/>
    <lineage>
        <taxon>Bacteria</taxon>
        <taxon>Pseudomonadati</taxon>
        <taxon>Thermodesulfobacteriota</taxon>
        <taxon>Desulfuromonadia</taxon>
        <taxon>Geobacterales</taxon>
        <taxon>Geobacteraceae</taxon>
        <taxon>Geobacter</taxon>
    </lineage>
</organism>
<dbReference type="PRINTS" id="PR01002">
    <property type="entry name" value="FLGFLGJ"/>
</dbReference>
<dbReference type="AlphaFoldDB" id="A0A831U372"/>
<dbReference type="InterPro" id="IPR019301">
    <property type="entry name" value="Flagellar_prot_FlgJ_N"/>
</dbReference>
<comment type="caution">
    <text evidence="3">The sequence shown here is derived from an EMBL/GenBank/DDBJ whole genome shotgun (WGS) entry which is preliminary data.</text>
</comment>
<name>A0A831U372_GEOME</name>
<dbReference type="EMBL" id="DSOV01000059">
    <property type="protein sequence ID" value="HEN43358.1"/>
    <property type="molecule type" value="Genomic_DNA"/>
</dbReference>
<keyword evidence="3" id="KW-0966">Cell projection</keyword>
<evidence type="ECO:0000313" key="3">
    <source>
        <dbReference type="EMBL" id="HEN43358.1"/>
    </source>
</evidence>
<gene>
    <name evidence="3" type="ORF">ENQ87_13500</name>
</gene>
<evidence type="ECO:0000256" key="1">
    <source>
        <dbReference type="SAM" id="MobiDB-lite"/>
    </source>
</evidence>
<keyword evidence="3" id="KW-0969">Cilium</keyword>
<sequence length="121" mass="12999">MQTSMPPETLMQETDASRARQPAARGDNAKAARKVAREFEAMFVGMMLKSMRDTVGKNELTGGGKGEEIFQSMLDQEYAAAIAASQGGIGLAAMIEKQLVREAAPRGEKAPITDLKGKEQP</sequence>
<feature type="compositionally biased region" description="Polar residues" evidence="1">
    <location>
        <begin position="1"/>
        <end position="14"/>
    </location>
</feature>
<reference evidence="3" key="1">
    <citation type="journal article" date="2020" name="mSystems">
        <title>Genome- and Community-Level Interaction Insights into Carbon Utilization and Element Cycling Functions of Hydrothermarchaeota in Hydrothermal Sediment.</title>
        <authorList>
            <person name="Zhou Z."/>
            <person name="Liu Y."/>
            <person name="Xu W."/>
            <person name="Pan J."/>
            <person name="Luo Z.H."/>
            <person name="Li M."/>
        </authorList>
    </citation>
    <scope>NUCLEOTIDE SEQUENCE [LARGE SCALE GENOMIC DNA]</scope>
    <source>
        <strain evidence="3">SpSt-349</strain>
    </source>
</reference>
<feature type="domain" description="Flagellar protein FlgJ N-terminal" evidence="2">
    <location>
        <begin position="49"/>
        <end position="98"/>
    </location>
</feature>
<protein>
    <submittedName>
        <fullName evidence="3">Flagellar biosynthesis protein FlgJ</fullName>
    </submittedName>
</protein>